<dbReference type="Pfam" id="PF00111">
    <property type="entry name" value="Fer2"/>
    <property type="match status" value="1"/>
</dbReference>
<dbReference type="SUPFAM" id="SSF52343">
    <property type="entry name" value="Ferredoxin reductase-like, C-terminal NADP-linked domain"/>
    <property type="match status" value="1"/>
</dbReference>
<dbReference type="Gene3D" id="3.40.50.80">
    <property type="entry name" value="Nucleotide-binding domain of ferredoxin-NADP reductase (FNR) module"/>
    <property type="match status" value="1"/>
</dbReference>
<dbReference type="PROSITE" id="PS51384">
    <property type="entry name" value="FAD_FR"/>
    <property type="match status" value="1"/>
</dbReference>
<evidence type="ECO:0000259" key="4">
    <source>
        <dbReference type="PROSITE" id="PS51384"/>
    </source>
</evidence>
<dbReference type="InterPro" id="IPR039261">
    <property type="entry name" value="FNR_nucleotide-bd"/>
</dbReference>
<dbReference type="Gene3D" id="2.40.30.10">
    <property type="entry name" value="Translation factors"/>
    <property type="match status" value="1"/>
</dbReference>
<dbReference type="InterPro" id="IPR017927">
    <property type="entry name" value="FAD-bd_FR_type"/>
</dbReference>
<keyword evidence="2" id="KW-0001">2Fe-2S</keyword>
<dbReference type="GO" id="GO:0016491">
    <property type="term" value="F:oxidoreductase activity"/>
    <property type="evidence" value="ECO:0007669"/>
    <property type="project" value="InterPro"/>
</dbReference>
<evidence type="ECO:0000313" key="6">
    <source>
        <dbReference type="Proteomes" id="UP000484381"/>
    </source>
</evidence>
<comment type="caution">
    <text evidence="5">The sequence shown here is derived from an EMBL/GenBank/DDBJ whole genome shotgun (WGS) entry which is preliminary data.</text>
</comment>
<dbReference type="InterPro" id="IPR050415">
    <property type="entry name" value="MRET"/>
</dbReference>
<keyword evidence="2" id="KW-0411">Iron-sulfur</keyword>
<dbReference type="PANTHER" id="PTHR47354:SF5">
    <property type="entry name" value="PROTEIN RFBI"/>
    <property type="match status" value="1"/>
</dbReference>
<dbReference type="CDD" id="cd06187">
    <property type="entry name" value="O2ase_reductase_like"/>
    <property type="match status" value="1"/>
</dbReference>
<protein>
    <submittedName>
        <fullName evidence="5">2Fe-2S iron-sulfur cluster binding domain-containing protein</fullName>
    </submittedName>
</protein>
<dbReference type="Proteomes" id="UP000484381">
    <property type="component" value="Unassembled WGS sequence"/>
</dbReference>
<feature type="domain" description="2Fe-2S ferredoxin-type" evidence="3">
    <location>
        <begin position="2"/>
        <end position="93"/>
    </location>
</feature>
<dbReference type="SUPFAM" id="SSF54292">
    <property type="entry name" value="2Fe-2S ferredoxin-like"/>
    <property type="match status" value="1"/>
</dbReference>
<evidence type="ECO:0000313" key="5">
    <source>
        <dbReference type="EMBL" id="MPW18739.1"/>
    </source>
</evidence>
<dbReference type="Pfam" id="PF00175">
    <property type="entry name" value="NAD_binding_1"/>
    <property type="match status" value="1"/>
</dbReference>
<dbReference type="InterPro" id="IPR017938">
    <property type="entry name" value="Riboflavin_synthase-like_b-brl"/>
</dbReference>
<dbReference type="RefSeq" id="WP_152760289.1">
    <property type="nucleotide sequence ID" value="NZ_WHNP01000015.1"/>
</dbReference>
<evidence type="ECO:0000256" key="1">
    <source>
        <dbReference type="ARBA" id="ARBA00001974"/>
    </source>
</evidence>
<dbReference type="PRINTS" id="PR00410">
    <property type="entry name" value="PHEHYDRXLASE"/>
</dbReference>
<dbReference type="Pfam" id="PF00970">
    <property type="entry name" value="FAD_binding_6"/>
    <property type="match status" value="1"/>
</dbReference>
<accession>A0A7X1NBF7</accession>
<dbReference type="InterPro" id="IPR012675">
    <property type="entry name" value="Beta-grasp_dom_sf"/>
</dbReference>
<dbReference type="InterPro" id="IPR001041">
    <property type="entry name" value="2Fe-2S_ferredoxin-type"/>
</dbReference>
<gene>
    <name evidence="5" type="ORF">GCT13_17955</name>
</gene>
<name>A0A7X1NBF7_9BURK</name>
<organism evidence="5 6">
    <name type="scientific">Paraburkholderia franconis</name>
    <dbReference type="NCBI Taxonomy" id="2654983"/>
    <lineage>
        <taxon>Bacteria</taxon>
        <taxon>Pseudomonadati</taxon>
        <taxon>Pseudomonadota</taxon>
        <taxon>Betaproteobacteria</taxon>
        <taxon>Burkholderiales</taxon>
        <taxon>Burkholderiaceae</taxon>
        <taxon>Paraburkholderia</taxon>
    </lineage>
</organism>
<feature type="domain" description="FAD-binding FR-type" evidence="4">
    <location>
        <begin position="102"/>
        <end position="203"/>
    </location>
</feature>
<sequence>MKTIRLHPAGHEVKCGAGETVLMALENAGYALPNNCRAGACGDCKVKVLSGRFDQGIVLDMALSQEDRKQGFGLMCMAKPLSDELVLEWGSEQAKLNLFPPQTNQIYVVTDRIRRTGRIVELRLRPLGPPMRYWPGQYVLLGDPEGRIPPRCYSLASAPKPDGELTLQITRVEDGKASSWAHDQLRVGESVSVSGPYGTFIGDSSVETPVLCIAAGSGLAPILSLADAALRRGFRQPVTLMFSARTLDDLYESGLFEYWTKKYVNFRYIPTLTRDTHGGLTGRIPDVLPKQFKDLSNYSVFIAGSPTFVDACALAAKRLGASERFIYTEGYYAQVHACAPASVVSQTTVAA</sequence>
<keyword evidence="2" id="KW-0479">Metal-binding</keyword>
<dbReference type="InterPro" id="IPR036010">
    <property type="entry name" value="2Fe-2S_ferredoxin-like_sf"/>
</dbReference>
<evidence type="ECO:0000256" key="2">
    <source>
        <dbReference type="ARBA" id="ARBA00022714"/>
    </source>
</evidence>
<dbReference type="GO" id="GO:0051537">
    <property type="term" value="F:2 iron, 2 sulfur cluster binding"/>
    <property type="evidence" value="ECO:0007669"/>
    <property type="project" value="UniProtKB-KW"/>
</dbReference>
<dbReference type="PROSITE" id="PS51085">
    <property type="entry name" value="2FE2S_FER_2"/>
    <property type="match status" value="1"/>
</dbReference>
<keyword evidence="6" id="KW-1185">Reference proteome</keyword>
<proteinExistence type="predicted"/>
<evidence type="ECO:0000259" key="3">
    <source>
        <dbReference type="PROSITE" id="PS51085"/>
    </source>
</evidence>
<dbReference type="PANTHER" id="PTHR47354">
    <property type="entry name" value="NADH OXIDOREDUCTASE HCR"/>
    <property type="match status" value="1"/>
</dbReference>
<dbReference type="InterPro" id="IPR001433">
    <property type="entry name" value="OxRdtase_FAD/NAD-bd"/>
</dbReference>
<dbReference type="SUPFAM" id="SSF63380">
    <property type="entry name" value="Riboflavin synthase domain-like"/>
    <property type="match status" value="1"/>
</dbReference>
<dbReference type="InterPro" id="IPR008333">
    <property type="entry name" value="Cbr1-like_FAD-bd_dom"/>
</dbReference>
<comment type="cofactor">
    <cofactor evidence="1">
        <name>FAD</name>
        <dbReference type="ChEBI" id="CHEBI:57692"/>
    </cofactor>
</comment>
<dbReference type="CDD" id="cd00207">
    <property type="entry name" value="fer2"/>
    <property type="match status" value="1"/>
</dbReference>
<dbReference type="AlphaFoldDB" id="A0A7X1NBF7"/>
<reference evidence="5 6" key="1">
    <citation type="submission" date="2019-10" db="EMBL/GenBank/DDBJ databases">
        <title>Paraburkholderia sp. isolated from nodules of Mimosa pudica from Brazilian Atlantic Forest soils.</title>
        <authorList>
            <person name="Paulitsch F."/>
            <person name="Hungria M."/>
            <person name="Dall'Agnol R."/>
        </authorList>
    </citation>
    <scope>NUCLEOTIDE SEQUENCE [LARGE SCALE GENOMIC DNA]</scope>
    <source>
        <strain evidence="5 6">CNPSo 3157</strain>
    </source>
</reference>
<dbReference type="EMBL" id="WHNP01000015">
    <property type="protein sequence ID" value="MPW18739.1"/>
    <property type="molecule type" value="Genomic_DNA"/>
</dbReference>
<keyword evidence="2" id="KW-0408">Iron</keyword>
<dbReference type="Gene3D" id="3.10.20.30">
    <property type="match status" value="1"/>
</dbReference>